<dbReference type="InterPro" id="IPR043129">
    <property type="entry name" value="ATPase_NBD"/>
</dbReference>
<proteinExistence type="predicted"/>
<organism evidence="3 4">
    <name type="scientific">Triparma retinervis</name>
    <dbReference type="NCBI Taxonomy" id="2557542"/>
    <lineage>
        <taxon>Eukaryota</taxon>
        <taxon>Sar</taxon>
        <taxon>Stramenopiles</taxon>
        <taxon>Ochrophyta</taxon>
        <taxon>Bolidophyceae</taxon>
        <taxon>Parmales</taxon>
        <taxon>Triparmaceae</taxon>
        <taxon>Triparma</taxon>
    </lineage>
</organism>
<dbReference type="EMBL" id="BRXZ01003113">
    <property type="protein sequence ID" value="GMH47553.1"/>
    <property type="molecule type" value="Genomic_DNA"/>
</dbReference>
<accession>A0A9W7DLK9</accession>
<evidence type="ECO:0000256" key="2">
    <source>
        <dbReference type="ARBA" id="ARBA00022840"/>
    </source>
</evidence>
<evidence type="ECO:0000256" key="1">
    <source>
        <dbReference type="ARBA" id="ARBA00022741"/>
    </source>
</evidence>
<keyword evidence="4" id="KW-1185">Reference proteome</keyword>
<name>A0A9W7DLK9_9STRA</name>
<dbReference type="InterPro" id="IPR018181">
    <property type="entry name" value="Heat_shock_70_CS"/>
</dbReference>
<comment type="caution">
    <text evidence="3">The sequence shown here is derived from an EMBL/GenBank/DDBJ whole genome shotgun (WGS) entry which is preliminary data.</text>
</comment>
<feature type="non-terminal residue" evidence="3">
    <location>
        <position position="1"/>
    </location>
</feature>
<keyword evidence="1" id="KW-0547">Nucleotide-binding</keyword>
<dbReference type="InterPro" id="IPR013126">
    <property type="entry name" value="Hsp_70_fam"/>
</dbReference>
<dbReference type="Proteomes" id="UP001165082">
    <property type="component" value="Unassembled WGS sequence"/>
</dbReference>
<evidence type="ECO:0000313" key="4">
    <source>
        <dbReference type="Proteomes" id="UP001165082"/>
    </source>
</evidence>
<protein>
    <submittedName>
        <fullName evidence="3">Uncharacterized protein</fullName>
    </submittedName>
</protein>
<dbReference type="GO" id="GO:0140662">
    <property type="term" value="F:ATP-dependent protein folding chaperone"/>
    <property type="evidence" value="ECO:0007669"/>
    <property type="project" value="InterPro"/>
</dbReference>
<dbReference type="SUPFAM" id="SSF53067">
    <property type="entry name" value="Actin-like ATPase domain"/>
    <property type="match status" value="1"/>
</dbReference>
<evidence type="ECO:0000313" key="3">
    <source>
        <dbReference type="EMBL" id="GMH47553.1"/>
    </source>
</evidence>
<gene>
    <name evidence="3" type="ORF">TrRE_jg9973</name>
</gene>
<keyword evidence="2" id="KW-0067">ATP-binding</keyword>
<dbReference type="PROSITE" id="PS01036">
    <property type="entry name" value="HSP70_3"/>
    <property type="match status" value="1"/>
</dbReference>
<dbReference type="PRINTS" id="PR00301">
    <property type="entry name" value="HEATSHOCK70"/>
</dbReference>
<dbReference type="Gene3D" id="3.30.420.40">
    <property type="match status" value="2"/>
</dbReference>
<dbReference type="GO" id="GO:0005524">
    <property type="term" value="F:ATP binding"/>
    <property type="evidence" value="ECO:0007669"/>
    <property type="project" value="UniProtKB-KW"/>
</dbReference>
<dbReference type="Pfam" id="PF00012">
    <property type="entry name" value="HSP70"/>
    <property type="match status" value="1"/>
</dbReference>
<reference evidence="3" key="1">
    <citation type="submission" date="2022-07" db="EMBL/GenBank/DDBJ databases">
        <title>Genome analysis of Parmales, a sister group of diatoms, reveals the evolutionary specialization of diatoms from phago-mixotrophs to photoautotrophs.</title>
        <authorList>
            <person name="Ban H."/>
            <person name="Sato S."/>
            <person name="Yoshikawa S."/>
            <person name="Kazumasa Y."/>
            <person name="Nakamura Y."/>
            <person name="Ichinomiya M."/>
            <person name="Saitoh K."/>
            <person name="Sato N."/>
            <person name="Blanc-Mathieu R."/>
            <person name="Endo H."/>
            <person name="Kuwata A."/>
            <person name="Ogata H."/>
        </authorList>
    </citation>
    <scope>NUCLEOTIDE SEQUENCE</scope>
</reference>
<dbReference type="AlphaFoldDB" id="A0A9W7DLK9"/>
<sequence length="103" mass="10807">SPGRRPLSRVILVGGSTRLPLVSSLLSTLTGLSPTVLPEVPAVSAVAMGCAVQGGILDGVFEDEEDDEGGFGVMTNMQAALLRAMVEKERVLKERREKLGEGS</sequence>